<reference evidence="14" key="2">
    <citation type="submission" date="2015-11" db="EMBL/GenBank/DDBJ databases">
        <authorList>
            <person name="Zhang Y."/>
            <person name="Guo Z."/>
        </authorList>
    </citation>
    <scope>NUCLEOTIDE SEQUENCE</scope>
</reference>
<evidence type="ECO:0000313" key="15">
    <source>
        <dbReference type="Proteomes" id="UP000017246"/>
    </source>
</evidence>
<dbReference type="STRING" id="6211.A0A068XZW8"/>
<dbReference type="PRINTS" id="PR01078">
    <property type="entry name" value="AMINACHANNEL"/>
</dbReference>
<evidence type="ECO:0000313" key="14">
    <source>
        <dbReference type="EMBL" id="CDS37973.1"/>
    </source>
</evidence>
<evidence type="ECO:0000256" key="8">
    <source>
        <dbReference type="ARBA" id="ARBA00023136"/>
    </source>
</evidence>
<dbReference type="AlphaFoldDB" id="A0A068XZW8"/>
<keyword evidence="10 11" id="KW-0407">Ion channel</keyword>
<feature type="compositionally biased region" description="Basic and acidic residues" evidence="12">
    <location>
        <begin position="569"/>
        <end position="578"/>
    </location>
</feature>
<proteinExistence type="inferred from homology"/>
<dbReference type="GO" id="GO:0005886">
    <property type="term" value="C:plasma membrane"/>
    <property type="evidence" value="ECO:0007669"/>
    <property type="project" value="TreeGrafter"/>
</dbReference>
<keyword evidence="5 13" id="KW-1133">Transmembrane helix</keyword>
<evidence type="ECO:0000256" key="7">
    <source>
        <dbReference type="ARBA" id="ARBA00023065"/>
    </source>
</evidence>
<evidence type="ECO:0000256" key="11">
    <source>
        <dbReference type="RuleBase" id="RU000679"/>
    </source>
</evidence>
<feature type="region of interest" description="Disordered" evidence="12">
    <location>
        <begin position="557"/>
        <end position="578"/>
    </location>
</feature>
<keyword evidence="9 11" id="KW-0739">Sodium transport</keyword>
<evidence type="ECO:0000256" key="3">
    <source>
        <dbReference type="ARBA" id="ARBA00022461"/>
    </source>
</evidence>
<name>A0A068XZW8_ECHMU</name>
<organism evidence="14 15">
    <name type="scientific">Echinococcus multilocularis</name>
    <name type="common">Fox tapeworm</name>
    <dbReference type="NCBI Taxonomy" id="6211"/>
    <lineage>
        <taxon>Eukaryota</taxon>
        <taxon>Metazoa</taxon>
        <taxon>Spiralia</taxon>
        <taxon>Lophotrochozoa</taxon>
        <taxon>Platyhelminthes</taxon>
        <taxon>Cestoda</taxon>
        <taxon>Eucestoda</taxon>
        <taxon>Cyclophyllidea</taxon>
        <taxon>Taeniidae</taxon>
        <taxon>Echinococcus</taxon>
    </lineage>
</organism>
<protein>
    <submittedName>
        <fullName evidence="14">FMRFamide activated amiloride sensitive sodium</fullName>
    </submittedName>
</protein>
<dbReference type="EMBL" id="LN902847">
    <property type="protein sequence ID" value="CDS37973.1"/>
    <property type="molecule type" value="Genomic_DNA"/>
</dbReference>
<evidence type="ECO:0000256" key="9">
    <source>
        <dbReference type="ARBA" id="ARBA00023201"/>
    </source>
</evidence>
<feature type="transmembrane region" description="Helical" evidence="13">
    <location>
        <begin position="46"/>
        <end position="73"/>
    </location>
</feature>
<comment type="similarity">
    <text evidence="11">Belongs to the amiloride-sensitive sodium channel (TC 1.A.6) family.</text>
</comment>
<evidence type="ECO:0000256" key="13">
    <source>
        <dbReference type="SAM" id="Phobius"/>
    </source>
</evidence>
<gene>
    <name evidence="14" type="ORF">EmuJ_000526700</name>
</gene>
<keyword evidence="2 11" id="KW-0813">Transport</keyword>
<keyword evidence="8 13" id="KW-0472">Membrane</keyword>
<keyword evidence="4 11" id="KW-0812">Transmembrane</keyword>
<evidence type="ECO:0000256" key="2">
    <source>
        <dbReference type="ARBA" id="ARBA00022448"/>
    </source>
</evidence>
<dbReference type="OMA" id="HQNFSIA"/>
<dbReference type="GO" id="GO:0015280">
    <property type="term" value="F:ligand-gated sodium channel activity"/>
    <property type="evidence" value="ECO:0007669"/>
    <property type="project" value="TreeGrafter"/>
</dbReference>
<dbReference type="OrthoDB" id="6238402at2759"/>
<keyword evidence="15" id="KW-1185">Reference proteome</keyword>
<evidence type="ECO:0000256" key="1">
    <source>
        <dbReference type="ARBA" id="ARBA00004141"/>
    </source>
</evidence>
<evidence type="ECO:0000256" key="10">
    <source>
        <dbReference type="ARBA" id="ARBA00023303"/>
    </source>
</evidence>
<comment type="subcellular location">
    <subcellularLocation>
        <location evidence="1">Membrane</location>
        <topology evidence="1">Multi-pass membrane protein</topology>
    </subcellularLocation>
</comment>
<evidence type="ECO:0000256" key="5">
    <source>
        <dbReference type="ARBA" id="ARBA00022989"/>
    </source>
</evidence>
<accession>A0A068XZW8</accession>
<dbReference type="Pfam" id="PF00858">
    <property type="entry name" value="ASC"/>
    <property type="match status" value="1"/>
</dbReference>
<evidence type="ECO:0000256" key="4">
    <source>
        <dbReference type="ARBA" id="ARBA00022692"/>
    </source>
</evidence>
<dbReference type="Proteomes" id="UP000017246">
    <property type="component" value="Unassembled WGS sequence"/>
</dbReference>
<dbReference type="Gene3D" id="2.60.470.10">
    <property type="entry name" value="Acid-sensing ion channels like domains"/>
    <property type="match status" value="1"/>
</dbReference>
<dbReference type="eggNOG" id="KOG4294">
    <property type="taxonomic scope" value="Eukaryota"/>
</dbReference>
<dbReference type="InterPro" id="IPR001873">
    <property type="entry name" value="ENaC"/>
</dbReference>
<evidence type="ECO:0000256" key="12">
    <source>
        <dbReference type="SAM" id="MobiDB-lite"/>
    </source>
</evidence>
<keyword evidence="3 11" id="KW-0894">Sodium channel</keyword>
<dbReference type="PANTHER" id="PTHR11690">
    <property type="entry name" value="AMILORIDE-SENSITIVE SODIUM CHANNEL-RELATED"/>
    <property type="match status" value="1"/>
</dbReference>
<keyword evidence="7 11" id="KW-0406">Ion transport</keyword>
<sequence>MEPVSPKTESKQCLRARIWTAFVLFCRCTTVRGLGKLWQGPTFLRIIWAIFVVSMMCVLLISVVLLILDFLAYDVGVHTRLLLDDPSPFPALTVCHHYPFSMQARKLWQEKKVLSPGQFNRYMRNLTWTNLLNNDVSAAEAITFYDSLSVYYQNLSPEEAKALGHDHRIFLNCMRVSSQTSIFEDDCRLLKGYLVRQFSHHQYLNCHTFEPADQKEALETSFLSLMVSMGPKESSDPDEQAFLPDIFEQAKGLRVVVHEPGTYPDLEKFGLHAEPGKLNEIGYEPVRWTKMNTPTRPCFHKAEKYHDLEGVYNYTHEQCLLLYQQKEIIEDCGCYYVMNPRPSLPTNEKPYCGRMWPNLDIEKFVNRLACLRDKLDIAVKRKYDGRVCLPRCEYYTYDSAISITKWRAHMWQLYWLRVQTQAVRLVQEFTQSNSGKDITESLGYRMWKRYLSKRNLSDIPKEATWGDSTRPPDVIKQINLDIDEGLSANDDGFAYIVLKRKSQNTIDNTEKLVLTLNVLVSRIGGLCSVTIGITAACVVEIIEFVYYANYHRKTTASKTKSNVEMTEQGGDRQVEKNC</sequence>
<evidence type="ECO:0000256" key="6">
    <source>
        <dbReference type="ARBA" id="ARBA00023053"/>
    </source>
</evidence>
<keyword evidence="6" id="KW-0915">Sodium</keyword>
<reference evidence="14" key="1">
    <citation type="journal article" date="2013" name="Nature">
        <title>The genomes of four tapeworm species reveal adaptations to parasitism.</title>
        <authorList>
            <person name="Tsai I.J."/>
            <person name="Zarowiecki M."/>
            <person name="Holroyd N."/>
            <person name="Garciarrubio A."/>
            <person name="Sanchez-Flores A."/>
            <person name="Brooks K.L."/>
            <person name="Tracey A."/>
            <person name="Bobes R.J."/>
            <person name="Fragoso G."/>
            <person name="Sciutto E."/>
            <person name="Aslett M."/>
            <person name="Beasley H."/>
            <person name="Bennett H.M."/>
            <person name="Cai J."/>
            <person name="Camicia F."/>
            <person name="Clark R."/>
            <person name="Cucher M."/>
            <person name="De Silva N."/>
            <person name="Day T.A."/>
            <person name="Deplazes P."/>
            <person name="Estrada K."/>
            <person name="Fernandez C."/>
            <person name="Holland P.W."/>
            <person name="Hou J."/>
            <person name="Hu S."/>
            <person name="Huckvale T."/>
            <person name="Hung S.S."/>
            <person name="Kamenetzky L."/>
            <person name="Keane J.A."/>
            <person name="Kiss F."/>
            <person name="Koziol U."/>
            <person name="Lambert O."/>
            <person name="Liu K."/>
            <person name="Luo X."/>
            <person name="Luo Y."/>
            <person name="Macchiaroli N."/>
            <person name="Nichol S."/>
            <person name="Paps J."/>
            <person name="Parkinson J."/>
            <person name="Pouchkina-Stantcheva N."/>
            <person name="Riddiford N."/>
            <person name="Rosenzvit M."/>
            <person name="Salinas G."/>
            <person name="Wasmuth J.D."/>
            <person name="Zamanian M."/>
            <person name="Zheng Y."/>
            <person name="Cai X."/>
            <person name="Soberon X."/>
            <person name="Olson P.D."/>
            <person name="Laclette J.P."/>
            <person name="Brehm K."/>
            <person name="Berriman M."/>
            <person name="Garciarrubio A."/>
            <person name="Bobes R.J."/>
            <person name="Fragoso G."/>
            <person name="Sanchez-Flores A."/>
            <person name="Estrada K."/>
            <person name="Cevallos M.A."/>
            <person name="Morett E."/>
            <person name="Gonzalez V."/>
            <person name="Portillo T."/>
            <person name="Ochoa-Leyva A."/>
            <person name="Jose M.V."/>
            <person name="Sciutto E."/>
            <person name="Landa A."/>
            <person name="Jimenez L."/>
            <person name="Valdes V."/>
            <person name="Carrero J.C."/>
            <person name="Larralde C."/>
            <person name="Morales-Montor J."/>
            <person name="Limon-Lason J."/>
            <person name="Soberon X."/>
            <person name="Laclette J.P."/>
        </authorList>
    </citation>
    <scope>NUCLEOTIDE SEQUENCE [LARGE SCALE GENOMIC DNA]</scope>
</reference>